<sequence length="68" mass="7460">MPCHHGASRHTWIICGDKWPPFSLSVAKHSSSKPPKQQQQVVDVAVAVAFEIEPPAALWPSVGPRTDF</sequence>
<name>A0ABD2KUK3_9BILA</name>
<dbReference type="AlphaFoldDB" id="A0ABD2KUK3"/>
<accession>A0ABD2KUK3</accession>
<proteinExistence type="predicted"/>
<reference evidence="1 2" key="1">
    <citation type="submission" date="2024-10" db="EMBL/GenBank/DDBJ databases">
        <authorList>
            <person name="Kim D."/>
        </authorList>
    </citation>
    <scope>NUCLEOTIDE SEQUENCE [LARGE SCALE GENOMIC DNA]</scope>
    <source>
        <strain evidence="1">BH-2024</strain>
    </source>
</reference>
<keyword evidence="2" id="KW-1185">Reference proteome</keyword>
<evidence type="ECO:0000313" key="2">
    <source>
        <dbReference type="Proteomes" id="UP001620626"/>
    </source>
</evidence>
<dbReference type="Proteomes" id="UP001620626">
    <property type="component" value="Unassembled WGS sequence"/>
</dbReference>
<protein>
    <submittedName>
        <fullName evidence="1">Uncharacterized protein</fullName>
    </submittedName>
</protein>
<gene>
    <name evidence="1" type="ORF">niasHT_012487</name>
</gene>
<comment type="caution">
    <text evidence="1">The sequence shown here is derived from an EMBL/GenBank/DDBJ whole genome shotgun (WGS) entry which is preliminary data.</text>
</comment>
<dbReference type="EMBL" id="JBICBT010000642">
    <property type="protein sequence ID" value="KAL3106627.1"/>
    <property type="molecule type" value="Genomic_DNA"/>
</dbReference>
<evidence type="ECO:0000313" key="1">
    <source>
        <dbReference type="EMBL" id="KAL3106627.1"/>
    </source>
</evidence>
<organism evidence="1 2">
    <name type="scientific">Heterodera trifolii</name>
    <dbReference type="NCBI Taxonomy" id="157864"/>
    <lineage>
        <taxon>Eukaryota</taxon>
        <taxon>Metazoa</taxon>
        <taxon>Ecdysozoa</taxon>
        <taxon>Nematoda</taxon>
        <taxon>Chromadorea</taxon>
        <taxon>Rhabditida</taxon>
        <taxon>Tylenchina</taxon>
        <taxon>Tylenchomorpha</taxon>
        <taxon>Tylenchoidea</taxon>
        <taxon>Heteroderidae</taxon>
        <taxon>Heteroderinae</taxon>
        <taxon>Heterodera</taxon>
    </lineage>
</organism>